<dbReference type="Proteomes" id="UP000074561">
    <property type="component" value="Chromosome"/>
</dbReference>
<dbReference type="STRING" id="279113.CPter91_5190"/>
<sequence length="656" mass="70459">MTFFEQQHQARQETKKLVFLFALAVIAIVLAVNLAMALLWNFKFGGHHEVLRSYPKGFFAINTLITLALIGGGTLIQTFNLRDGGDAVALMAGGRLISPATGDLQERRLLNVVEEMALASGIACPKVYLLEHEDAINAFAAGYNQNEAVVAVTRGTLNRLTRDELQGVVGHEFSHILNGDMRLNVHLIGVLFGIQMIAGFGQQLMNFGRFSSSSRDDKGPPWQLVMLFAGLALFVVGYIGIFFGRLIKSAVSRQREFLADASAVQFTRNPEGIGGALRKIGGLTDGNRIGSQIDHQNAEQLSHLFLGSVRPNLLDGWFATHPPLTERLQRIYGRSMGPLEAPELPQPLADNTARLADLPFAAAGFASAVAPSQLPSSVSTVAATPTLEFGNSSSRSPLSPQLDGAVRDPAGACAVVYALLLGEGAERETQLALLKKEAPQQAALTSFLAETIVQLPLSARLPLVDLAAPALRQLPQAARDRLLAIVEQLIAADSRITLAEFVLQTILTRRLAPRAGRLVPIRFNRLSDLRNDIALLLSLVAHVAVPSTCADVVATRLAAFLRGAQACPELQLAAQDYCDGASLSFPRVRQALDNANQLAPLAKPQLIKALLAAAEDGKPLEITSADILRAICAGIEAPIPPAVAATYQAYPWQFDN</sequence>
<dbReference type="GO" id="GO:0046872">
    <property type="term" value="F:metal ion binding"/>
    <property type="evidence" value="ECO:0007669"/>
    <property type="project" value="UniProtKB-KW"/>
</dbReference>
<gene>
    <name evidence="13" type="ORF">CPter91_5190</name>
</gene>
<dbReference type="KEGG" id="cpra:CPter91_5190"/>
<dbReference type="RefSeq" id="WP_061945098.1">
    <property type="nucleotide sequence ID" value="NZ_CP013234.1"/>
</dbReference>
<keyword evidence="9" id="KW-0482">Metalloprotease</keyword>
<keyword evidence="7" id="KW-0862">Zinc</keyword>
<evidence type="ECO:0000256" key="3">
    <source>
        <dbReference type="ARBA" id="ARBA00022670"/>
    </source>
</evidence>
<dbReference type="CDD" id="cd07340">
    <property type="entry name" value="M48B_Htpx_like"/>
    <property type="match status" value="1"/>
</dbReference>
<evidence type="ECO:0000256" key="11">
    <source>
        <dbReference type="SAM" id="Phobius"/>
    </source>
</evidence>
<keyword evidence="5" id="KW-0479">Metal-binding</keyword>
<comment type="cofactor">
    <cofactor evidence="1">
        <name>Zn(2+)</name>
        <dbReference type="ChEBI" id="CHEBI:29105"/>
    </cofactor>
</comment>
<dbReference type="EMBL" id="CP013234">
    <property type="protein sequence ID" value="AMP07478.1"/>
    <property type="molecule type" value="Genomic_DNA"/>
</dbReference>
<evidence type="ECO:0000256" key="4">
    <source>
        <dbReference type="ARBA" id="ARBA00022692"/>
    </source>
</evidence>
<dbReference type="Gene3D" id="3.30.2010.10">
    <property type="entry name" value="Metalloproteases ('zincins'), catalytic domain"/>
    <property type="match status" value="1"/>
</dbReference>
<keyword evidence="8 11" id="KW-1133">Transmembrane helix</keyword>
<evidence type="ECO:0000256" key="7">
    <source>
        <dbReference type="ARBA" id="ARBA00022833"/>
    </source>
</evidence>
<evidence type="ECO:0000313" key="13">
    <source>
        <dbReference type="EMBL" id="AMP07478.1"/>
    </source>
</evidence>
<evidence type="ECO:0000313" key="14">
    <source>
        <dbReference type="Proteomes" id="UP000074561"/>
    </source>
</evidence>
<keyword evidence="6" id="KW-0378">Hydrolase</keyword>
<dbReference type="AlphaFoldDB" id="A0A127QBP6"/>
<feature type="transmembrane region" description="Helical" evidence="11">
    <location>
        <begin position="183"/>
        <end position="204"/>
    </location>
</feature>
<proteinExistence type="predicted"/>
<evidence type="ECO:0000256" key="10">
    <source>
        <dbReference type="ARBA" id="ARBA00023136"/>
    </source>
</evidence>
<evidence type="ECO:0000256" key="2">
    <source>
        <dbReference type="ARBA" id="ARBA00022475"/>
    </source>
</evidence>
<feature type="transmembrane region" description="Helical" evidence="11">
    <location>
        <begin position="17"/>
        <end position="38"/>
    </location>
</feature>
<name>A0A127QBP6_9BURK</name>
<dbReference type="GO" id="GO:0004222">
    <property type="term" value="F:metalloendopeptidase activity"/>
    <property type="evidence" value="ECO:0007669"/>
    <property type="project" value="InterPro"/>
</dbReference>
<evidence type="ECO:0000256" key="9">
    <source>
        <dbReference type="ARBA" id="ARBA00023049"/>
    </source>
</evidence>
<keyword evidence="4 11" id="KW-0812">Transmembrane</keyword>
<reference evidence="13 14" key="1">
    <citation type="submission" date="2015-11" db="EMBL/GenBank/DDBJ databases">
        <title>Exploring the genomic traits of fungus-feeding bacterial genus Collimonas.</title>
        <authorList>
            <person name="Song C."/>
            <person name="Schmidt R."/>
            <person name="de Jager V."/>
            <person name="Krzyzanowska D."/>
            <person name="Jongedijk E."/>
            <person name="Cankar K."/>
            <person name="Beekwilder J."/>
            <person name="van Veen A."/>
            <person name="de Boer W."/>
            <person name="van Veen J.A."/>
            <person name="Garbeva P."/>
        </authorList>
    </citation>
    <scope>NUCLEOTIDE SEQUENCE [LARGE SCALE GENOMIC DNA]</scope>
    <source>
        <strain evidence="13 14">Ter91</strain>
    </source>
</reference>
<organism evidence="13 14">
    <name type="scientific">Collimonas pratensis</name>
    <dbReference type="NCBI Taxonomy" id="279113"/>
    <lineage>
        <taxon>Bacteria</taxon>
        <taxon>Pseudomonadati</taxon>
        <taxon>Pseudomonadota</taxon>
        <taxon>Betaproteobacteria</taxon>
        <taxon>Burkholderiales</taxon>
        <taxon>Oxalobacteraceae</taxon>
        <taxon>Collimonas</taxon>
    </lineage>
</organism>
<feature type="domain" description="Peptidase M48" evidence="12">
    <location>
        <begin position="104"/>
        <end position="333"/>
    </location>
</feature>
<keyword evidence="2" id="KW-1003">Cell membrane</keyword>
<dbReference type="PATRIC" id="fig|279113.9.peg.5138"/>
<evidence type="ECO:0000256" key="8">
    <source>
        <dbReference type="ARBA" id="ARBA00022989"/>
    </source>
</evidence>
<keyword evidence="10 11" id="KW-0472">Membrane</keyword>
<keyword evidence="3" id="KW-0645">Protease</keyword>
<accession>A0A127QBP6</accession>
<dbReference type="Pfam" id="PF01435">
    <property type="entry name" value="Peptidase_M48"/>
    <property type="match status" value="1"/>
</dbReference>
<evidence type="ECO:0000256" key="6">
    <source>
        <dbReference type="ARBA" id="ARBA00022801"/>
    </source>
</evidence>
<dbReference type="InterPro" id="IPR001915">
    <property type="entry name" value="Peptidase_M48"/>
</dbReference>
<dbReference type="GO" id="GO:0006508">
    <property type="term" value="P:proteolysis"/>
    <property type="evidence" value="ECO:0007669"/>
    <property type="project" value="UniProtKB-KW"/>
</dbReference>
<dbReference type="OrthoDB" id="15218at2"/>
<evidence type="ECO:0000256" key="5">
    <source>
        <dbReference type="ARBA" id="ARBA00022723"/>
    </source>
</evidence>
<dbReference type="PANTHER" id="PTHR43221">
    <property type="entry name" value="PROTEASE HTPX"/>
    <property type="match status" value="1"/>
</dbReference>
<protein>
    <submittedName>
        <fullName evidence="13">Peptidase M48 family protein</fullName>
    </submittedName>
</protein>
<dbReference type="PANTHER" id="PTHR43221:SF2">
    <property type="entry name" value="PROTEASE HTPX HOMOLOG"/>
    <property type="match status" value="1"/>
</dbReference>
<evidence type="ECO:0000259" key="12">
    <source>
        <dbReference type="Pfam" id="PF01435"/>
    </source>
</evidence>
<feature type="transmembrane region" description="Helical" evidence="11">
    <location>
        <begin position="58"/>
        <end position="76"/>
    </location>
</feature>
<evidence type="ECO:0000256" key="1">
    <source>
        <dbReference type="ARBA" id="ARBA00001947"/>
    </source>
</evidence>
<feature type="transmembrane region" description="Helical" evidence="11">
    <location>
        <begin position="224"/>
        <end position="247"/>
    </location>
</feature>
<dbReference type="InterPro" id="IPR050083">
    <property type="entry name" value="HtpX_protease"/>
</dbReference>